<evidence type="ECO:0000256" key="1">
    <source>
        <dbReference type="SAM" id="MobiDB-lite"/>
    </source>
</evidence>
<reference evidence="2 3" key="1">
    <citation type="submission" date="2016-07" db="EMBL/GenBank/DDBJ databases">
        <title>Multiple horizontal gene transfer events from other fungi enriched the ability of initially mycotrophic Trichoderma (Ascomycota) to feed on dead plant biomass.</title>
        <authorList>
            <consortium name="DOE Joint Genome Institute"/>
            <person name="Aerts A."/>
            <person name="Atanasova L."/>
            <person name="Chenthamara K."/>
            <person name="Zhang J."/>
            <person name="Grujic M."/>
            <person name="Henrissat B."/>
            <person name="Kuo A."/>
            <person name="Salamov A."/>
            <person name="Lipzen A."/>
            <person name="Labutti K."/>
            <person name="Barry K."/>
            <person name="Miao Y."/>
            <person name="Rahimi M.J."/>
            <person name="Shen Q."/>
            <person name="Grigoriev I.V."/>
            <person name="Kubicek C.P."/>
            <person name="Druzhinina I.S."/>
        </authorList>
    </citation>
    <scope>NUCLEOTIDE SEQUENCE [LARGE SCALE GENOMIC DNA]</scope>
    <source>
        <strain evidence="2 3">ATCC 18648</strain>
    </source>
</reference>
<feature type="region of interest" description="Disordered" evidence="1">
    <location>
        <begin position="44"/>
        <end position="82"/>
    </location>
</feature>
<sequence length="82" mass="9241">MDIRLSVFPGHWVSTASSTATSCHTCYFESVAVLLCCGDKPLAASSESERKQPNKKGNHGPDKWYNRRPTMERPEYWGQGHN</sequence>
<evidence type="ECO:0000313" key="2">
    <source>
        <dbReference type="EMBL" id="PTB71730.1"/>
    </source>
</evidence>
<evidence type="ECO:0000313" key="3">
    <source>
        <dbReference type="Proteomes" id="UP000240760"/>
    </source>
</evidence>
<organism evidence="2 3">
    <name type="scientific">Trichoderma longibrachiatum ATCC 18648</name>
    <dbReference type="NCBI Taxonomy" id="983965"/>
    <lineage>
        <taxon>Eukaryota</taxon>
        <taxon>Fungi</taxon>
        <taxon>Dikarya</taxon>
        <taxon>Ascomycota</taxon>
        <taxon>Pezizomycotina</taxon>
        <taxon>Sordariomycetes</taxon>
        <taxon>Hypocreomycetidae</taxon>
        <taxon>Hypocreales</taxon>
        <taxon>Hypocreaceae</taxon>
        <taxon>Trichoderma</taxon>
    </lineage>
</organism>
<proteinExistence type="predicted"/>
<dbReference type="AlphaFoldDB" id="A0A2T4BR10"/>
<name>A0A2T4BR10_TRILO</name>
<feature type="compositionally biased region" description="Basic and acidic residues" evidence="1">
    <location>
        <begin position="59"/>
        <end position="75"/>
    </location>
</feature>
<dbReference type="EMBL" id="KZ679146">
    <property type="protein sequence ID" value="PTB71730.1"/>
    <property type="molecule type" value="Genomic_DNA"/>
</dbReference>
<dbReference type="Proteomes" id="UP000240760">
    <property type="component" value="Unassembled WGS sequence"/>
</dbReference>
<gene>
    <name evidence="2" type="ORF">M440DRAFT_208750</name>
</gene>
<keyword evidence="3" id="KW-1185">Reference proteome</keyword>
<accession>A0A2T4BR10</accession>
<dbReference type="PROSITE" id="PS51257">
    <property type="entry name" value="PROKAR_LIPOPROTEIN"/>
    <property type="match status" value="1"/>
</dbReference>
<protein>
    <submittedName>
        <fullName evidence="2">Uncharacterized protein</fullName>
    </submittedName>
</protein>